<dbReference type="Proteomes" id="UP001470230">
    <property type="component" value="Unassembled WGS sequence"/>
</dbReference>
<evidence type="ECO:0000313" key="1">
    <source>
        <dbReference type="EMBL" id="KAK8843576.1"/>
    </source>
</evidence>
<proteinExistence type="predicted"/>
<name>A0ABR2HAU6_9EUKA</name>
<dbReference type="EMBL" id="JAPFFF010000034">
    <property type="protein sequence ID" value="KAK8843576.1"/>
    <property type="molecule type" value="Genomic_DNA"/>
</dbReference>
<evidence type="ECO:0000313" key="2">
    <source>
        <dbReference type="Proteomes" id="UP001470230"/>
    </source>
</evidence>
<gene>
    <name evidence="1" type="ORF">M9Y10_024633</name>
</gene>
<protein>
    <submittedName>
        <fullName evidence="1">Uncharacterized protein</fullName>
    </submittedName>
</protein>
<reference evidence="1 2" key="1">
    <citation type="submission" date="2024-04" db="EMBL/GenBank/DDBJ databases">
        <title>Tritrichomonas musculus Genome.</title>
        <authorList>
            <person name="Alves-Ferreira E."/>
            <person name="Grigg M."/>
            <person name="Lorenzi H."/>
            <person name="Galac M."/>
        </authorList>
    </citation>
    <scope>NUCLEOTIDE SEQUENCE [LARGE SCALE GENOMIC DNA]</scope>
    <source>
        <strain evidence="1 2">EAF2021</strain>
    </source>
</reference>
<comment type="caution">
    <text evidence="1">The sequence shown here is derived from an EMBL/GenBank/DDBJ whole genome shotgun (WGS) entry which is preliminary data.</text>
</comment>
<keyword evidence="2" id="KW-1185">Reference proteome</keyword>
<sequence length="100" mass="12306">MEYQEYLSQKREIYDDVIQFIENEDSNIQDLIILLEKHKIQENLEESALFFRLIIYISNNHHRSLNFFNKIEEILQLFNEYIKKAFHIHKYSIFSKATNY</sequence>
<accession>A0ABR2HAU6</accession>
<organism evidence="1 2">
    <name type="scientific">Tritrichomonas musculus</name>
    <dbReference type="NCBI Taxonomy" id="1915356"/>
    <lineage>
        <taxon>Eukaryota</taxon>
        <taxon>Metamonada</taxon>
        <taxon>Parabasalia</taxon>
        <taxon>Tritrichomonadida</taxon>
        <taxon>Tritrichomonadidae</taxon>
        <taxon>Tritrichomonas</taxon>
    </lineage>
</organism>